<dbReference type="AlphaFoldDB" id="A0A2K9BNE6"/>
<comment type="similarity">
    <text evidence="5">Belongs to the FNT transporter (TC 1.A.16) family.</text>
</comment>
<evidence type="ECO:0000256" key="5">
    <source>
        <dbReference type="ARBA" id="ARBA00049660"/>
    </source>
</evidence>
<keyword evidence="2 6" id="KW-0812">Transmembrane</keyword>
<feature type="transmembrane region" description="Helical" evidence="6">
    <location>
        <begin position="303"/>
        <end position="333"/>
    </location>
</feature>
<dbReference type="PANTHER" id="PTHR30520:SF6">
    <property type="entry name" value="FORMATE_NITRATE FAMILY TRANSPORTER (EUROFUNG)"/>
    <property type="match status" value="1"/>
</dbReference>
<feature type="transmembrane region" description="Helical" evidence="6">
    <location>
        <begin position="244"/>
        <end position="263"/>
    </location>
</feature>
<keyword evidence="3 6" id="KW-1133">Transmembrane helix</keyword>
<evidence type="ECO:0000256" key="1">
    <source>
        <dbReference type="ARBA" id="ARBA00004141"/>
    </source>
</evidence>
<evidence type="ECO:0000256" key="2">
    <source>
        <dbReference type="ARBA" id="ARBA00022692"/>
    </source>
</evidence>
<evidence type="ECO:0000256" key="3">
    <source>
        <dbReference type="ARBA" id="ARBA00022989"/>
    </source>
</evidence>
<keyword evidence="8" id="KW-1185">Reference proteome</keyword>
<dbReference type="Proteomes" id="UP000233419">
    <property type="component" value="Chromosome"/>
</dbReference>
<dbReference type="PANTHER" id="PTHR30520">
    <property type="entry name" value="FORMATE TRANSPORTER-RELATED"/>
    <property type="match status" value="1"/>
</dbReference>
<dbReference type="Gene3D" id="1.20.1080.10">
    <property type="entry name" value="Glycerol uptake facilitator protein"/>
    <property type="match status" value="1"/>
</dbReference>
<dbReference type="EMBL" id="CP025257">
    <property type="protein sequence ID" value="AUF83563.1"/>
    <property type="molecule type" value="Genomic_DNA"/>
</dbReference>
<dbReference type="InterPro" id="IPR000292">
    <property type="entry name" value="For/NO2_transpt"/>
</dbReference>
<feature type="transmembrane region" description="Helical" evidence="6">
    <location>
        <begin position="215"/>
        <end position="232"/>
    </location>
</feature>
<evidence type="ECO:0000256" key="4">
    <source>
        <dbReference type="ARBA" id="ARBA00023136"/>
    </source>
</evidence>
<dbReference type="GO" id="GO:0015499">
    <property type="term" value="F:formate transmembrane transporter activity"/>
    <property type="evidence" value="ECO:0007669"/>
    <property type="project" value="TreeGrafter"/>
</dbReference>
<gene>
    <name evidence="7" type="ORF">CXP39_01995</name>
</gene>
<evidence type="ECO:0000313" key="7">
    <source>
        <dbReference type="EMBL" id="AUF83563.1"/>
    </source>
</evidence>
<dbReference type="Pfam" id="PF01226">
    <property type="entry name" value="Form_Nir_trans"/>
    <property type="match status" value="1"/>
</dbReference>
<sequence>MGVPNKIWNLPGRYIYMPVIKNKLSIDAEIESLSKLDYSLLDKPMSIAQQGIVEGFAVSIDMLNQKLTKHLLLGIAAGIFVALAYIGCFYGAYQVPNASVRKIIFAAIFPAAIIFIVFIGGGFLTAYMFSTIPMLKKNLGIKPYLIGLGGIYLGNFLGQFIFMLLWFAAGAMNDQKLSQFIFEFALGKMDGTGAELISMMGKNIDKLSSSTLLKTFTYCFFSAVICNFLVQQSVPVSRSTKDKLALIILLSIIIFMFVISGLQHSVANLFLMIWLLMANWWEIEVVIINNLQTFENVKINSQLAWYFFGLNIIPAILGNFVGGISMGGLLYWINKEKVDLKLAQLRLQDLQKS</sequence>
<dbReference type="KEGG" id="msyr:CXP39_01995"/>
<name>A0A2K9BNE6_9MOLU</name>
<feature type="transmembrane region" description="Helical" evidence="6">
    <location>
        <begin position="144"/>
        <end position="169"/>
    </location>
</feature>
<feature type="transmembrane region" description="Helical" evidence="6">
    <location>
        <begin position="104"/>
        <end position="132"/>
    </location>
</feature>
<protein>
    <recommendedName>
        <fullName evidence="9">Formate/nitrite transporter</fullName>
    </recommendedName>
</protein>
<accession>A0A2K9BNE6</accession>
<proteinExistence type="inferred from homology"/>
<evidence type="ECO:0000256" key="6">
    <source>
        <dbReference type="SAM" id="Phobius"/>
    </source>
</evidence>
<evidence type="ECO:0008006" key="9">
    <source>
        <dbReference type="Google" id="ProtNLM"/>
    </source>
</evidence>
<dbReference type="OrthoDB" id="391622at2"/>
<comment type="subcellular location">
    <subcellularLocation>
        <location evidence="1">Membrane</location>
        <topology evidence="1">Multi-pass membrane protein</topology>
    </subcellularLocation>
</comment>
<evidence type="ECO:0000313" key="8">
    <source>
        <dbReference type="Proteomes" id="UP000233419"/>
    </source>
</evidence>
<reference evidence="7 8" key="1">
    <citation type="submission" date="2017-12" db="EMBL/GenBank/DDBJ databases">
        <title>Mesoplasma syrphidae YJS, Complete Genome.</title>
        <authorList>
            <person name="Knight T.F."/>
            <person name="Citino T."/>
            <person name="Rubinstein R."/>
            <person name="Neuschaefer Z."/>
        </authorList>
    </citation>
    <scope>NUCLEOTIDE SEQUENCE [LARGE SCALE GENOMIC DNA]</scope>
    <source>
        <strain evidence="7 8">YJS</strain>
    </source>
</reference>
<feature type="transmembrane region" description="Helical" evidence="6">
    <location>
        <begin position="71"/>
        <end position="92"/>
    </location>
</feature>
<keyword evidence="4 6" id="KW-0472">Membrane</keyword>
<dbReference type="InterPro" id="IPR023271">
    <property type="entry name" value="Aquaporin-like"/>
</dbReference>
<dbReference type="GO" id="GO:0005886">
    <property type="term" value="C:plasma membrane"/>
    <property type="evidence" value="ECO:0007669"/>
    <property type="project" value="TreeGrafter"/>
</dbReference>
<organism evidence="7 8">
    <name type="scientific">Mesoplasma syrphidae</name>
    <dbReference type="NCBI Taxonomy" id="225999"/>
    <lineage>
        <taxon>Bacteria</taxon>
        <taxon>Bacillati</taxon>
        <taxon>Mycoplasmatota</taxon>
        <taxon>Mollicutes</taxon>
        <taxon>Entomoplasmatales</taxon>
        <taxon>Entomoplasmataceae</taxon>
        <taxon>Mesoplasma</taxon>
    </lineage>
</organism>